<accession>A0ACC2DA26</accession>
<evidence type="ECO:0000313" key="1">
    <source>
        <dbReference type="EMBL" id="KAJ7551156.1"/>
    </source>
</evidence>
<protein>
    <submittedName>
        <fullName evidence="1">Uncharacterized protein</fullName>
    </submittedName>
</protein>
<organism evidence="1 2">
    <name type="scientific">Diphasiastrum complanatum</name>
    <name type="common">Issler's clubmoss</name>
    <name type="synonym">Lycopodium complanatum</name>
    <dbReference type="NCBI Taxonomy" id="34168"/>
    <lineage>
        <taxon>Eukaryota</taxon>
        <taxon>Viridiplantae</taxon>
        <taxon>Streptophyta</taxon>
        <taxon>Embryophyta</taxon>
        <taxon>Tracheophyta</taxon>
        <taxon>Lycopodiopsida</taxon>
        <taxon>Lycopodiales</taxon>
        <taxon>Lycopodiaceae</taxon>
        <taxon>Lycopodioideae</taxon>
        <taxon>Diphasiastrum</taxon>
    </lineage>
</organism>
<evidence type="ECO:0000313" key="2">
    <source>
        <dbReference type="Proteomes" id="UP001162992"/>
    </source>
</evidence>
<proteinExistence type="predicted"/>
<keyword evidence="2" id="KW-1185">Reference proteome</keyword>
<dbReference type="EMBL" id="CM055097">
    <property type="protein sequence ID" value="KAJ7551156.1"/>
    <property type="molecule type" value="Genomic_DNA"/>
</dbReference>
<sequence>MFGTSCTKSHGEANMINFQRSSVGTGKTQSVKEVACVLSDVLRTRHTDLEIHLNKHGAILTPQIAVSVLKNLMDVKLALRFFNWASRQVDFKHTTYTYNCLLKLLVKAHCHQQTFEYYDRMLLEDCSPNSYTFCFILSSLCHEGKFDEAHKLLLEMERKGLSTHHICI</sequence>
<reference evidence="2" key="1">
    <citation type="journal article" date="2024" name="Proc. Natl. Acad. Sci. U.S.A.">
        <title>Extraordinary preservation of gene collinearity over three hundred million years revealed in homosporous lycophytes.</title>
        <authorList>
            <person name="Li C."/>
            <person name="Wickell D."/>
            <person name="Kuo L.Y."/>
            <person name="Chen X."/>
            <person name="Nie B."/>
            <person name="Liao X."/>
            <person name="Peng D."/>
            <person name="Ji J."/>
            <person name="Jenkins J."/>
            <person name="Williams M."/>
            <person name="Shu S."/>
            <person name="Plott C."/>
            <person name="Barry K."/>
            <person name="Rajasekar S."/>
            <person name="Grimwood J."/>
            <person name="Han X."/>
            <person name="Sun S."/>
            <person name="Hou Z."/>
            <person name="He W."/>
            <person name="Dai G."/>
            <person name="Sun C."/>
            <person name="Schmutz J."/>
            <person name="Leebens-Mack J.H."/>
            <person name="Li F.W."/>
            <person name="Wang L."/>
        </authorList>
    </citation>
    <scope>NUCLEOTIDE SEQUENCE [LARGE SCALE GENOMIC DNA]</scope>
    <source>
        <strain evidence="2">cv. PW_Plant_1</strain>
    </source>
</reference>
<comment type="caution">
    <text evidence="1">The sequence shown here is derived from an EMBL/GenBank/DDBJ whole genome shotgun (WGS) entry which is preliminary data.</text>
</comment>
<dbReference type="Proteomes" id="UP001162992">
    <property type="component" value="Chromosome 6"/>
</dbReference>
<name>A0ACC2DA26_DIPCM</name>
<gene>
    <name evidence="1" type="ORF">O6H91_06G001400</name>
</gene>